<dbReference type="Proteomes" id="UP000040453">
    <property type="component" value="Unassembled WGS sequence"/>
</dbReference>
<evidence type="ECO:0000313" key="1">
    <source>
        <dbReference type="EMBL" id="CEI83116.1"/>
    </source>
</evidence>
<name>A0A0A1MW84_9BACI</name>
<reference evidence="1 2" key="1">
    <citation type="submission" date="2014-11" db="EMBL/GenBank/DDBJ databases">
        <authorList>
            <person name="Urmite Genomes Urmite Genomes"/>
        </authorList>
    </citation>
    <scope>NUCLEOTIDE SEQUENCE [LARGE SCALE GENOMIC DNA]</scope>
    <source>
        <strain evidence="1 2">Oc5</strain>
    </source>
</reference>
<dbReference type="OrthoDB" id="1707820at2"/>
<organism evidence="1 2">
    <name type="scientific">Oceanobacillus oncorhynchi</name>
    <dbReference type="NCBI Taxonomy" id="545501"/>
    <lineage>
        <taxon>Bacteria</taxon>
        <taxon>Bacillati</taxon>
        <taxon>Bacillota</taxon>
        <taxon>Bacilli</taxon>
        <taxon>Bacillales</taxon>
        <taxon>Bacillaceae</taxon>
        <taxon>Oceanobacillus</taxon>
    </lineage>
</organism>
<gene>
    <name evidence="1" type="ORF">BN997_03007</name>
</gene>
<evidence type="ECO:0000313" key="2">
    <source>
        <dbReference type="Proteomes" id="UP000040453"/>
    </source>
</evidence>
<dbReference type="RefSeq" id="WP_042533346.1">
    <property type="nucleotide sequence ID" value="NZ_CAXOIH010000023.1"/>
</dbReference>
<sequence length="61" mass="7039">MNQLTQTELETLRKVIGEHGMIVNKLEAYAEQAQDPEFKSILQFDAQDARNAQQQLMSFLQ</sequence>
<proteinExistence type="predicted"/>
<keyword evidence="2" id="KW-1185">Reference proteome</keyword>
<dbReference type="EMBL" id="CDGG01000001">
    <property type="protein sequence ID" value="CEI83116.1"/>
    <property type="molecule type" value="Genomic_DNA"/>
</dbReference>
<dbReference type="AlphaFoldDB" id="A0A0A1MW84"/>
<accession>A0A0A1MW84</accession>
<protein>
    <submittedName>
        <fullName evidence="1">Uncharacterized protein</fullName>
    </submittedName>
</protein>
<dbReference type="STRING" id="545501.BN997_03007"/>